<reference evidence="1 2" key="1">
    <citation type="journal article" date="2023" name="Plants (Basel)">
        <title>Bridging the Gap: Combining Genomics and Transcriptomics Approaches to Understand Stylosanthes scabra, an Orphan Legume from the Brazilian Caatinga.</title>
        <authorList>
            <person name="Ferreira-Neto J.R.C."/>
            <person name="da Silva M.D."/>
            <person name="Binneck E."/>
            <person name="de Melo N.F."/>
            <person name="da Silva R.H."/>
            <person name="de Melo A.L.T.M."/>
            <person name="Pandolfi V."/>
            <person name="Bustamante F.O."/>
            <person name="Brasileiro-Vidal A.C."/>
            <person name="Benko-Iseppon A.M."/>
        </authorList>
    </citation>
    <scope>NUCLEOTIDE SEQUENCE [LARGE SCALE GENOMIC DNA]</scope>
    <source>
        <tissue evidence="1">Leaves</tissue>
    </source>
</reference>
<organism evidence="1 2">
    <name type="scientific">Stylosanthes scabra</name>
    <dbReference type="NCBI Taxonomy" id="79078"/>
    <lineage>
        <taxon>Eukaryota</taxon>
        <taxon>Viridiplantae</taxon>
        <taxon>Streptophyta</taxon>
        <taxon>Embryophyta</taxon>
        <taxon>Tracheophyta</taxon>
        <taxon>Spermatophyta</taxon>
        <taxon>Magnoliopsida</taxon>
        <taxon>eudicotyledons</taxon>
        <taxon>Gunneridae</taxon>
        <taxon>Pentapetalae</taxon>
        <taxon>rosids</taxon>
        <taxon>fabids</taxon>
        <taxon>Fabales</taxon>
        <taxon>Fabaceae</taxon>
        <taxon>Papilionoideae</taxon>
        <taxon>50 kb inversion clade</taxon>
        <taxon>dalbergioids sensu lato</taxon>
        <taxon>Dalbergieae</taxon>
        <taxon>Pterocarpus clade</taxon>
        <taxon>Stylosanthes</taxon>
    </lineage>
</organism>
<protein>
    <submittedName>
        <fullName evidence="1">Uncharacterized protein</fullName>
    </submittedName>
</protein>
<proteinExistence type="predicted"/>
<sequence length="328" mass="36040">MDEGEAGGPFELDNGMGIGDGSESTWSCSFPPSFGPCSNSNHIHRMKVRDPCETQLESVSRIGDGEKGIFVPYTGERLMIECVRVGSGAIEEERVEDSSSTSSVVEGVRVELSTLEGERVEELASDLPSEKKSLVIDDVSAEAGVETDEEQSDETLYRINSAAITDKPPCGGDELLVEAMEGVMGKIGRIDSGCASIGYDENAEDGIEDSEETLYLINSRMVDKGQFGADSVERREEKTLNEEDTNLWEEEILGEAIESNRVWGRGGISFDSSNEEEVMARLVDRKLGGKKQADVRPKKQRQLWKPRCIQERTLTTRTLSLGIKSKLK</sequence>
<keyword evidence="2" id="KW-1185">Reference proteome</keyword>
<gene>
    <name evidence="1" type="ORF">PIB30_044351</name>
</gene>
<dbReference type="Proteomes" id="UP001341840">
    <property type="component" value="Unassembled WGS sequence"/>
</dbReference>
<evidence type="ECO:0000313" key="1">
    <source>
        <dbReference type="EMBL" id="MED6135227.1"/>
    </source>
</evidence>
<accession>A0ABU6SFP8</accession>
<dbReference type="EMBL" id="JASCZI010060679">
    <property type="protein sequence ID" value="MED6135227.1"/>
    <property type="molecule type" value="Genomic_DNA"/>
</dbReference>
<evidence type="ECO:0000313" key="2">
    <source>
        <dbReference type="Proteomes" id="UP001341840"/>
    </source>
</evidence>
<comment type="caution">
    <text evidence="1">The sequence shown here is derived from an EMBL/GenBank/DDBJ whole genome shotgun (WGS) entry which is preliminary data.</text>
</comment>
<name>A0ABU6SFP8_9FABA</name>